<feature type="region of interest" description="Disordered" evidence="1">
    <location>
        <begin position="73"/>
        <end position="128"/>
    </location>
</feature>
<protein>
    <recommendedName>
        <fullName evidence="4">CCHC-type domain-containing protein</fullName>
    </recommendedName>
</protein>
<dbReference type="EMBL" id="JBHFFA010000003">
    <property type="protein sequence ID" value="KAL2634750.1"/>
    <property type="molecule type" value="Genomic_DNA"/>
</dbReference>
<gene>
    <name evidence="2" type="ORF">R1flu_006229</name>
</gene>
<evidence type="ECO:0000313" key="2">
    <source>
        <dbReference type="EMBL" id="KAL2634750.1"/>
    </source>
</evidence>
<accession>A0ABD1YWA3</accession>
<comment type="caution">
    <text evidence="2">The sequence shown here is derived from an EMBL/GenBank/DDBJ whole genome shotgun (WGS) entry which is preliminary data.</text>
</comment>
<proteinExistence type="predicted"/>
<dbReference type="Proteomes" id="UP001605036">
    <property type="component" value="Unassembled WGS sequence"/>
</dbReference>
<name>A0ABD1YWA3_9MARC</name>
<dbReference type="AlphaFoldDB" id="A0ABD1YWA3"/>
<evidence type="ECO:0000256" key="1">
    <source>
        <dbReference type="SAM" id="MobiDB-lite"/>
    </source>
</evidence>
<organism evidence="2 3">
    <name type="scientific">Riccia fluitans</name>
    <dbReference type="NCBI Taxonomy" id="41844"/>
    <lineage>
        <taxon>Eukaryota</taxon>
        <taxon>Viridiplantae</taxon>
        <taxon>Streptophyta</taxon>
        <taxon>Embryophyta</taxon>
        <taxon>Marchantiophyta</taxon>
        <taxon>Marchantiopsida</taxon>
        <taxon>Marchantiidae</taxon>
        <taxon>Marchantiales</taxon>
        <taxon>Ricciaceae</taxon>
        <taxon>Riccia</taxon>
    </lineage>
</organism>
<evidence type="ECO:0008006" key="4">
    <source>
        <dbReference type="Google" id="ProtNLM"/>
    </source>
</evidence>
<sequence length="165" mass="18196">MKAVEPETPQIVPAIPFCFFCHKSGHIFHQGCPEYAQKFAGYRNQHGPAGQNGNGVRRPALGCKALTPVLEDSEYNQSGHLEDDKKGIRNTPEVKVNSPQVEDTAAPPRRKGRPRKDKAGPIGGSVWGLNVKKTNNLLSKSGTSRLRKEFRKPRWAHQNNYAAGA</sequence>
<evidence type="ECO:0000313" key="3">
    <source>
        <dbReference type="Proteomes" id="UP001605036"/>
    </source>
</evidence>
<keyword evidence="3" id="KW-1185">Reference proteome</keyword>
<reference evidence="2 3" key="1">
    <citation type="submission" date="2024-09" db="EMBL/GenBank/DDBJ databases">
        <title>Chromosome-scale assembly of Riccia fluitans.</title>
        <authorList>
            <person name="Paukszto L."/>
            <person name="Sawicki J."/>
            <person name="Karawczyk K."/>
            <person name="Piernik-Szablinska J."/>
            <person name="Szczecinska M."/>
            <person name="Mazdziarz M."/>
        </authorList>
    </citation>
    <scope>NUCLEOTIDE SEQUENCE [LARGE SCALE GENOMIC DNA]</scope>
    <source>
        <strain evidence="2">Rf_01</strain>
        <tissue evidence="2">Aerial parts of the thallus</tissue>
    </source>
</reference>